<name>A0A0M6WJH7_9FIRM</name>
<sequence>MYAVITGASSGIGEQFAKRLAKEGYDLILVARRRERLTALSDKLKATHKELKCDIFTADLMQLDECQRLSDYLEEKDIEIFINNAGYGDCGLFEETDIAKEMGMIDVNVRAVHFLTKKLLKQMRVKDRGFILNVASSAGLIPAGPYMAAYYASKAYVASLSRAVACELRQSHSHVYVGCLCPGPVDTEFNDVANVRFALKGISAEYCANYAIDRMMKHKTVIVPTLRMKLATTCGRFLPQSLYIKIVSHQQKKKWHID</sequence>
<dbReference type="PIRSF" id="PIRSF000126">
    <property type="entry name" value="11-beta-HSD1"/>
    <property type="match status" value="1"/>
</dbReference>
<dbReference type="Gene3D" id="3.40.50.720">
    <property type="entry name" value="NAD(P)-binding Rossmann-like Domain"/>
    <property type="match status" value="1"/>
</dbReference>
<gene>
    <name evidence="5" type="ORF">GKE44_00915</name>
    <name evidence="4" type="ORF">T1815_14461</name>
</gene>
<evidence type="ECO:0000256" key="3">
    <source>
        <dbReference type="RuleBase" id="RU000363"/>
    </source>
</evidence>
<dbReference type="InterPro" id="IPR002347">
    <property type="entry name" value="SDR_fam"/>
</dbReference>
<dbReference type="GO" id="GO:0016491">
    <property type="term" value="F:oxidoreductase activity"/>
    <property type="evidence" value="ECO:0007669"/>
    <property type="project" value="UniProtKB-KW"/>
</dbReference>
<dbReference type="Proteomes" id="UP000465607">
    <property type="component" value="Unassembled WGS sequence"/>
</dbReference>
<evidence type="ECO:0000313" key="5">
    <source>
        <dbReference type="EMBL" id="MSD25760.1"/>
    </source>
</evidence>
<evidence type="ECO:0000313" key="4">
    <source>
        <dbReference type="EMBL" id="CRL36891.1"/>
    </source>
</evidence>
<reference evidence="6" key="2">
    <citation type="submission" date="2015-05" db="EMBL/GenBank/DDBJ databases">
        <authorList>
            <consortium name="Pathogen Informatics"/>
        </authorList>
    </citation>
    <scope>NUCLEOTIDE SEQUENCE [LARGE SCALE GENOMIC DNA]</scope>
    <source>
        <strain evidence="6">T1-815</strain>
    </source>
</reference>
<dbReference type="PRINTS" id="PR00081">
    <property type="entry name" value="GDHRDH"/>
</dbReference>
<evidence type="ECO:0000313" key="6">
    <source>
        <dbReference type="Proteomes" id="UP000049472"/>
    </source>
</evidence>
<accession>A0A0M6WJH7</accession>
<comment type="similarity">
    <text evidence="1 3">Belongs to the short-chain dehydrogenases/reductases (SDR) family.</text>
</comment>
<organism evidence="4 6">
    <name type="scientific">Agathobacter rectalis</name>
    <dbReference type="NCBI Taxonomy" id="39491"/>
    <lineage>
        <taxon>Bacteria</taxon>
        <taxon>Bacillati</taxon>
        <taxon>Bacillota</taxon>
        <taxon>Clostridia</taxon>
        <taxon>Lachnospirales</taxon>
        <taxon>Lachnospiraceae</taxon>
        <taxon>Agathobacter</taxon>
    </lineage>
</organism>
<dbReference type="SUPFAM" id="SSF51735">
    <property type="entry name" value="NAD(P)-binding Rossmann-fold domains"/>
    <property type="match status" value="1"/>
</dbReference>
<proteinExistence type="inferred from homology"/>
<dbReference type="RefSeq" id="WP_055061688.1">
    <property type="nucleotide sequence ID" value="NZ_AP031452.1"/>
</dbReference>
<keyword evidence="2" id="KW-0560">Oxidoreductase</keyword>
<evidence type="ECO:0000313" key="7">
    <source>
        <dbReference type="Proteomes" id="UP000465607"/>
    </source>
</evidence>
<dbReference type="EMBL" id="CVRQ01000018">
    <property type="protein sequence ID" value="CRL36891.1"/>
    <property type="molecule type" value="Genomic_DNA"/>
</dbReference>
<dbReference type="PANTHER" id="PTHR43899:SF13">
    <property type="entry name" value="RH59310P"/>
    <property type="match status" value="1"/>
</dbReference>
<keyword evidence="6" id="KW-1185">Reference proteome</keyword>
<dbReference type="AlphaFoldDB" id="A0A0M6WJH7"/>
<dbReference type="InterPro" id="IPR051019">
    <property type="entry name" value="VLCFA-Steroid_DH"/>
</dbReference>
<reference evidence="5 7" key="3">
    <citation type="journal article" date="2019" name="Nat. Med.">
        <title>A library of human gut bacterial isolates paired with longitudinal multiomics data enables mechanistic microbiome research.</title>
        <authorList>
            <person name="Poyet M."/>
            <person name="Groussin M."/>
            <person name="Gibbons S.M."/>
            <person name="Avila-Pacheco J."/>
            <person name="Jiang X."/>
            <person name="Kearney S.M."/>
            <person name="Perrotta A.R."/>
            <person name="Berdy B."/>
            <person name="Zhao S."/>
            <person name="Lieberman T.D."/>
            <person name="Swanson P.K."/>
            <person name="Smith M."/>
            <person name="Roesemann S."/>
            <person name="Alexander J.E."/>
            <person name="Rich S.A."/>
            <person name="Livny J."/>
            <person name="Vlamakis H."/>
            <person name="Clish C."/>
            <person name="Bullock K."/>
            <person name="Deik A."/>
            <person name="Scott J."/>
            <person name="Pierce K.A."/>
            <person name="Xavier R.J."/>
            <person name="Alm E.J."/>
        </authorList>
    </citation>
    <scope>NUCLEOTIDE SEQUENCE [LARGE SCALE GENOMIC DNA]</scope>
    <source>
        <strain evidence="5 7">BIOML-A5</strain>
    </source>
</reference>
<dbReference type="PANTHER" id="PTHR43899">
    <property type="entry name" value="RH59310P"/>
    <property type="match status" value="1"/>
</dbReference>
<evidence type="ECO:0000256" key="1">
    <source>
        <dbReference type="ARBA" id="ARBA00006484"/>
    </source>
</evidence>
<dbReference type="Pfam" id="PF00106">
    <property type="entry name" value="adh_short"/>
    <property type="match status" value="1"/>
</dbReference>
<dbReference type="InterPro" id="IPR036291">
    <property type="entry name" value="NAD(P)-bd_dom_sf"/>
</dbReference>
<dbReference type="Proteomes" id="UP000049472">
    <property type="component" value="Unassembled WGS sequence"/>
</dbReference>
<dbReference type="PRINTS" id="PR00080">
    <property type="entry name" value="SDRFAMILY"/>
</dbReference>
<dbReference type="EMBL" id="WKQV01000001">
    <property type="protein sequence ID" value="MSD25760.1"/>
    <property type="molecule type" value="Genomic_DNA"/>
</dbReference>
<reference evidence="4" key="1">
    <citation type="submission" date="2015-05" db="EMBL/GenBank/DDBJ databases">
        <authorList>
            <person name="Wang D.B."/>
            <person name="Wang M."/>
        </authorList>
    </citation>
    <scope>NUCLEOTIDE SEQUENCE [LARGE SCALE GENOMIC DNA]</scope>
    <source>
        <strain evidence="4">T1-815</strain>
    </source>
</reference>
<evidence type="ECO:0000256" key="2">
    <source>
        <dbReference type="ARBA" id="ARBA00023002"/>
    </source>
</evidence>
<protein>
    <submittedName>
        <fullName evidence="4">Ketoacyl reductase, putative</fullName>
    </submittedName>
    <submittedName>
        <fullName evidence="5">SDR family NAD(P)-dependent oxidoreductase</fullName>
    </submittedName>
</protein>